<dbReference type="GO" id="GO:0016491">
    <property type="term" value="F:oxidoreductase activity"/>
    <property type="evidence" value="ECO:0007669"/>
    <property type="project" value="UniProtKB-KW"/>
</dbReference>
<reference evidence="7 8" key="1">
    <citation type="journal article" date="2019" name="Int. J. Syst. Evol. Microbiol.">
        <title>The Global Catalogue of Microorganisms (GCM) 10K type strain sequencing project: providing services to taxonomists for standard genome sequencing and annotation.</title>
        <authorList>
            <consortium name="The Broad Institute Genomics Platform"/>
            <consortium name="The Broad Institute Genome Sequencing Center for Infectious Disease"/>
            <person name="Wu L."/>
            <person name="Ma J."/>
        </authorList>
    </citation>
    <scope>NUCLEOTIDE SEQUENCE [LARGE SCALE GENOMIC DNA]</scope>
    <source>
        <strain evidence="7 8">Y73</strain>
    </source>
</reference>
<feature type="domain" description="D-isomer specific 2-hydroxyacid dehydrogenase NAD-binding" evidence="6">
    <location>
        <begin position="139"/>
        <end position="314"/>
    </location>
</feature>
<dbReference type="Pfam" id="PF00389">
    <property type="entry name" value="2-Hacid_dh"/>
    <property type="match status" value="1"/>
</dbReference>
<evidence type="ECO:0000259" key="6">
    <source>
        <dbReference type="Pfam" id="PF02826"/>
    </source>
</evidence>
<evidence type="ECO:0000256" key="4">
    <source>
        <dbReference type="RuleBase" id="RU003719"/>
    </source>
</evidence>
<name>A0ABD5UP03_9EURY</name>
<evidence type="ECO:0000313" key="8">
    <source>
        <dbReference type="Proteomes" id="UP001596333"/>
    </source>
</evidence>
<dbReference type="PANTHER" id="PTHR10996">
    <property type="entry name" value="2-HYDROXYACID DEHYDROGENASE-RELATED"/>
    <property type="match status" value="1"/>
</dbReference>
<dbReference type="Gene3D" id="3.40.50.720">
    <property type="entry name" value="NAD(P)-binding Rossmann-like Domain"/>
    <property type="match status" value="2"/>
</dbReference>
<comment type="caution">
    <text evidence="7">The sequence shown here is derived from an EMBL/GenBank/DDBJ whole genome shotgun (WGS) entry which is preliminary data.</text>
</comment>
<dbReference type="RefSeq" id="WP_379769408.1">
    <property type="nucleotide sequence ID" value="NZ_JBHSXI010000015.1"/>
</dbReference>
<dbReference type="SUPFAM" id="SSF51735">
    <property type="entry name" value="NAD(P)-binding Rossmann-fold domains"/>
    <property type="match status" value="1"/>
</dbReference>
<dbReference type="InterPro" id="IPR043322">
    <property type="entry name" value="CtBP"/>
</dbReference>
<dbReference type="PROSITE" id="PS00065">
    <property type="entry name" value="D_2_HYDROXYACID_DH_1"/>
    <property type="match status" value="1"/>
</dbReference>
<proteinExistence type="inferred from homology"/>
<keyword evidence="2 4" id="KW-0560">Oxidoreductase</keyword>
<dbReference type="Pfam" id="PF02826">
    <property type="entry name" value="2-Hacid_dh_C"/>
    <property type="match status" value="1"/>
</dbReference>
<dbReference type="AlphaFoldDB" id="A0ABD5UP03"/>
<dbReference type="PANTHER" id="PTHR10996:SF283">
    <property type="entry name" value="GLYOXYLATE_HYDROXYPYRUVATE REDUCTASE B"/>
    <property type="match status" value="1"/>
</dbReference>
<evidence type="ECO:0000256" key="1">
    <source>
        <dbReference type="ARBA" id="ARBA00005854"/>
    </source>
</evidence>
<dbReference type="Proteomes" id="UP001596333">
    <property type="component" value="Unassembled WGS sequence"/>
</dbReference>
<dbReference type="CDD" id="cd05299">
    <property type="entry name" value="CtBP_dh"/>
    <property type="match status" value="1"/>
</dbReference>
<dbReference type="InterPro" id="IPR006140">
    <property type="entry name" value="D-isomer_DH_NAD-bd"/>
</dbReference>
<dbReference type="InterPro" id="IPR050223">
    <property type="entry name" value="D-isomer_2-hydroxyacid_DH"/>
</dbReference>
<dbReference type="InterPro" id="IPR036291">
    <property type="entry name" value="NAD(P)-bd_dom_sf"/>
</dbReference>
<keyword evidence="8" id="KW-1185">Reference proteome</keyword>
<dbReference type="PROSITE" id="PS00670">
    <property type="entry name" value="D_2_HYDROXYACID_DH_2"/>
    <property type="match status" value="1"/>
</dbReference>
<dbReference type="FunFam" id="3.40.50.720:FF:000203">
    <property type="entry name" value="D-3-phosphoglycerate dehydrogenase (SerA)"/>
    <property type="match status" value="1"/>
</dbReference>
<comment type="similarity">
    <text evidence="1 4">Belongs to the D-isomer specific 2-hydroxyacid dehydrogenase family.</text>
</comment>
<sequence>MYAAETTYELPSDRSVFFNALSLTGWNISMPTVVITDYEFPDLEMETAIFEDAGVEVVTTQADSPEDVIKVASKVEADALLVQYAQITSAVFDALDNLTVVAKYGIGTDNIDLKSATKHGVRILNVPDYCQDEVAEHALGLMLSCERKFSRFDAAVKSGTWDWKVGKPIHRLTNSTVGVVGCGRIGSTFVEKTRGFEFEVLGHDPNVSDKTVQERGFKPTGFEDLLERSDVVTVHVPLDDKTEEMFDAAAFKRMRSDAILVNTSRGAVVDTNALADALDGGELRGAGLDVLPEEPPDNSPLLTHDDVVLTPHVAWYSEDSFVDLRESVATDISRVLTGQSPKNIVNTAVTESCE</sequence>
<accession>A0ABD5UP03</accession>
<gene>
    <name evidence="7" type="ORF">ACFQEY_13415</name>
</gene>
<protein>
    <submittedName>
        <fullName evidence="7">C-terminal binding protein</fullName>
    </submittedName>
</protein>
<evidence type="ECO:0000256" key="3">
    <source>
        <dbReference type="ARBA" id="ARBA00023027"/>
    </source>
</evidence>
<keyword evidence="3" id="KW-0520">NAD</keyword>
<dbReference type="EMBL" id="JBHSXI010000015">
    <property type="protein sequence ID" value="MFC6890001.1"/>
    <property type="molecule type" value="Genomic_DNA"/>
</dbReference>
<dbReference type="InterPro" id="IPR029752">
    <property type="entry name" value="D-isomer_DH_CS1"/>
</dbReference>
<evidence type="ECO:0000313" key="7">
    <source>
        <dbReference type="EMBL" id="MFC6890001.1"/>
    </source>
</evidence>
<dbReference type="InterPro" id="IPR029753">
    <property type="entry name" value="D-isomer_DH_CS"/>
</dbReference>
<evidence type="ECO:0000259" key="5">
    <source>
        <dbReference type="Pfam" id="PF00389"/>
    </source>
</evidence>
<dbReference type="SUPFAM" id="SSF52283">
    <property type="entry name" value="Formate/glycerate dehydrogenase catalytic domain-like"/>
    <property type="match status" value="1"/>
</dbReference>
<organism evidence="7 8">
    <name type="scientific">Halorubrum trueperi</name>
    <dbReference type="NCBI Taxonomy" id="2004704"/>
    <lineage>
        <taxon>Archaea</taxon>
        <taxon>Methanobacteriati</taxon>
        <taxon>Methanobacteriota</taxon>
        <taxon>Stenosarchaea group</taxon>
        <taxon>Halobacteria</taxon>
        <taxon>Halobacteriales</taxon>
        <taxon>Haloferacaceae</taxon>
        <taxon>Halorubrum</taxon>
    </lineage>
</organism>
<evidence type="ECO:0000256" key="2">
    <source>
        <dbReference type="ARBA" id="ARBA00023002"/>
    </source>
</evidence>
<dbReference type="InterPro" id="IPR006139">
    <property type="entry name" value="D-isomer_2_OHA_DH_cat_dom"/>
</dbReference>
<dbReference type="PROSITE" id="PS00671">
    <property type="entry name" value="D_2_HYDROXYACID_DH_3"/>
    <property type="match status" value="1"/>
</dbReference>
<feature type="domain" description="D-isomer specific 2-hydroxyacid dehydrogenase catalytic" evidence="5">
    <location>
        <begin position="43"/>
        <end position="346"/>
    </location>
</feature>